<dbReference type="EMBL" id="CATKSN020000184">
    <property type="protein sequence ID" value="CAI9149225.1"/>
    <property type="molecule type" value="Genomic_DNA"/>
</dbReference>
<comment type="caution">
    <text evidence="1">The sequence shown here is derived from an EMBL/GenBank/DDBJ whole genome shotgun (WGS) entry which is preliminary data.</text>
</comment>
<proteinExistence type="predicted"/>
<gene>
    <name evidence="1" type="ORF">MRATA1EN1_LOCUS30843</name>
</gene>
<accession>A0ABN8XKZ4</accession>
<reference evidence="1" key="1">
    <citation type="submission" date="2023-04" db="EMBL/GenBank/DDBJ databases">
        <authorList>
            <consortium name="ELIXIR-Norway"/>
        </authorList>
    </citation>
    <scope>NUCLEOTIDE SEQUENCE [LARGE SCALE GENOMIC DNA]</scope>
</reference>
<name>A0ABN8XKZ4_RANTA</name>
<protein>
    <submittedName>
        <fullName evidence="1">Uncharacterized protein</fullName>
    </submittedName>
</protein>
<keyword evidence="2" id="KW-1185">Reference proteome</keyword>
<dbReference type="Proteomes" id="UP001176941">
    <property type="component" value="Unassembled WGS sequence"/>
</dbReference>
<organism evidence="1 2">
    <name type="scientific">Rangifer tarandus platyrhynchus</name>
    <name type="common">Svalbard reindeer</name>
    <dbReference type="NCBI Taxonomy" id="3082113"/>
    <lineage>
        <taxon>Eukaryota</taxon>
        <taxon>Metazoa</taxon>
        <taxon>Chordata</taxon>
        <taxon>Craniata</taxon>
        <taxon>Vertebrata</taxon>
        <taxon>Euteleostomi</taxon>
        <taxon>Mammalia</taxon>
        <taxon>Eutheria</taxon>
        <taxon>Laurasiatheria</taxon>
        <taxon>Artiodactyla</taxon>
        <taxon>Ruminantia</taxon>
        <taxon>Pecora</taxon>
        <taxon>Cervidae</taxon>
        <taxon>Odocoileinae</taxon>
        <taxon>Rangifer</taxon>
    </lineage>
</organism>
<evidence type="ECO:0000313" key="2">
    <source>
        <dbReference type="Proteomes" id="UP001176941"/>
    </source>
</evidence>
<evidence type="ECO:0000313" key="1">
    <source>
        <dbReference type="EMBL" id="CAI9149225.1"/>
    </source>
</evidence>
<sequence>MLLPAAVVTEPASSLQCTDSPPWELYVLGDVFGTRKQIGVKPLKSLKRRSARSCGVVVPIRNLAAKTRLSQVWRNDIPDADVDETPPYDARY</sequence>